<evidence type="ECO:0000313" key="16">
    <source>
        <dbReference type="EMBL" id="GAA2174297.1"/>
    </source>
</evidence>
<dbReference type="EC" id="2.5.1.17" evidence="3 14"/>
<dbReference type="SUPFAM" id="SSF89028">
    <property type="entry name" value="Cobalamin adenosyltransferase-like"/>
    <property type="match status" value="1"/>
</dbReference>
<dbReference type="Gene3D" id="1.20.1200.10">
    <property type="entry name" value="Cobalamin adenosyltransferase-like"/>
    <property type="match status" value="1"/>
</dbReference>
<comment type="caution">
    <text evidence="16">The sequence shown here is derived from an EMBL/GenBank/DDBJ whole genome shotgun (WGS) entry which is preliminary data.</text>
</comment>
<gene>
    <name evidence="16" type="ORF">GCM10009784_12020</name>
</gene>
<keyword evidence="8 14" id="KW-0067">ATP-binding</keyword>
<dbReference type="NCBIfam" id="TIGR00636">
    <property type="entry name" value="PduO_Nterm"/>
    <property type="match status" value="1"/>
</dbReference>
<evidence type="ECO:0000256" key="6">
    <source>
        <dbReference type="ARBA" id="ARBA00022679"/>
    </source>
</evidence>
<evidence type="ECO:0000256" key="7">
    <source>
        <dbReference type="ARBA" id="ARBA00022741"/>
    </source>
</evidence>
<evidence type="ECO:0000256" key="10">
    <source>
        <dbReference type="ARBA" id="ARBA00033334"/>
    </source>
</evidence>
<accession>A0ABN3ATN1</accession>
<evidence type="ECO:0000256" key="2">
    <source>
        <dbReference type="ARBA" id="ARBA00007487"/>
    </source>
</evidence>
<keyword evidence="5 14" id="KW-0169">Cobalamin biosynthesis</keyword>
<protein>
    <recommendedName>
        <fullName evidence="4 14">Corrinoid adenosyltransferase</fullName>
        <ecNumber evidence="3 14">2.5.1.17</ecNumber>
    </recommendedName>
    <alternativeName>
        <fullName evidence="9 14">Cob(II)alamin adenosyltransferase</fullName>
    </alternativeName>
    <alternativeName>
        <fullName evidence="11 14">Cob(II)yrinic acid a,c-diamide adenosyltransferase</fullName>
    </alternativeName>
    <alternativeName>
        <fullName evidence="10 14">Cobinamide/cobalamin adenosyltransferase</fullName>
    </alternativeName>
</protein>
<dbReference type="InterPro" id="IPR029499">
    <property type="entry name" value="PduO-typ"/>
</dbReference>
<dbReference type="InterPro" id="IPR036451">
    <property type="entry name" value="CblAdoTrfase-like_sf"/>
</dbReference>
<organism evidence="16 17">
    <name type="scientific">Arthrobacter parietis</name>
    <dbReference type="NCBI Taxonomy" id="271434"/>
    <lineage>
        <taxon>Bacteria</taxon>
        <taxon>Bacillati</taxon>
        <taxon>Actinomycetota</taxon>
        <taxon>Actinomycetes</taxon>
        <taxon>Micrococcales</taxon>
        <taxon>Micrococcaceae</taxon>
        <taxon>Arthrobacter</taxon>
    </lineage>
</organism>
<comment type="similarity">
    <text evidence="2 14">Belongs to the Cob(I)alamin adenosyltransferase family.</text>
</comment>
<dbReference type="InterPro" id="IPR016030">
    <property type="entry name" value="CblAdoTrfase-like"/>
</dbReference>
<dbReference type="Pfam" id="PF01923">
    <property type="entry name" value="Cob_adeno_trans"/>
    <property type="match status" value="1"/>
</dbReference>
<comment type="catalytic activity">
    <reaction evidence="12 14">
        <text>2 cob(II)yrinate a,c diamide + reduced [electron-transfer flavoprotein] + 2 ATP = 2 adenosylcob(III)yrinate a,c-diamide + 2 triphosphate + oxidized [electron-transfer flavoprotein] + 3 H(+)</text>
        <dbReference type="Rhea" id="RHEA:11528"/>
        <dbReference type="Rhea" id="RHEA-COMP:10685"/>
        <dbReference type="Rhea" id="RHEA-COMP:10686"/>
        <dbReference type="ChEBI" id="CHEBI:15378"/>
        <dbReference type="ChEBI" id="CHEBI:18036"/>
        <dbReference type="ChEBI" id="CHEBI:30616"/>
        <dbReference type="ChEBI" id="CHEBI:57692"/>
        <dbReference type="ChEBI" id="CHEBI:58307"/>
        <dbReference type="ChEBI" id="CHEBI:58503"/>
        <dbReference type="ChEBI" id="CHEBI:58537"/>
        <dbReference type="EC" id="2.5.1.17"/>
    </reaction>
</comment>
<evidence type="ECO:0000256" key="9">
    <source>
        <dbReference type="ARBA" id="ARBA00031529"/>
    </source>
</evidence>
<dbReference type="EMBL" id="BAAAON010000001">
    <property type="protein sequence ID" value="GAA2174297.1"/>
    <property type="molecule type" value="Genomic_DNA"/>
</dbReference>
<evidence type="ECO:0000313" key="17">
    <source>
        <dbReference type="Proteomes" id="UP001500974"/>
    </source>
</evidence>
<sequence>MLKEIAKTVLSTVAQPLAGAALLVPPILSSRESSDESVAMRSPQSWNAETDAKYTYRMVEEAKNYPTDGHFYTGEGDTGFTDFGGHGNCSKNDSRVVAHADCDEANAAVSVAIAAGGLPTDVSATLVSVQNDLFDVATDLAAPLNAGKQPQARMVPGHVERLERAIDHFAEEAGDLSGMVLPGGTLSGALLYQARGIVRRAERAVWAAVQEYPGVVNPVNGRYLNRLSALLFVLARNANLEHGDITWVPEASVRVPAEEEAPAAE</sequence>
<dbReference type="PANTHER" id="PTHR12213:SF0">
    <property type="entry name" value="CORRINOID ADENOSYLTRANSFERASE MMAB"/>
    <property type="match status" value="1"/>
</dbReference>
<evidence type="ECO:0000256" key="8">
    <source>
        <dbReference type="ARBA" id="ARBA00022840"/>
    </source>
</evidence>
<comment type="pathway">
    <text evidence="1 14">Cofactor biosynthesis; adenosylcobalamin biosynthesis; adenosylcobalamin from cob(II)yrinate a,c-diamide: step 2/7.</text>
</comment>
<dbReference type="Proteomes" id="UP001500974">
    <property type="component" value="Unassembled WGS sequence"/>
</dbReference>
<evidence type="ECO:0000256" key="1">
    <source>
        <dbReference type="ARBA" id="ARBA00005121"/>
    </source>
</evidence>
<name>A0ABN3ATN1_9MICC</name>
<keyword evidence="17" id="KW-1185">Reference proteome</keyword>
<evidence type="ECO:0000259" key="15">
    <source>
        <dbReference type="Pfam" id="PF01923"/>
    </source>
</evidence>
<keyword evidence="7 14" id="KW-0547">Nucleotide-binding</keyword>
<dbReference type="PANTHER" id="PTHR12213">
    <property type="entry name" value="CORRINOID ADENOSYLTRANSFERASE"/>
    <property type="match status" value="1"/>
</dbReference>
<keyword evidence="6 14" id="KW-0808">Transferase</keyword>
<feature type="domain" description="Cobalamin adenosyltransferase-like" evidence="15">
    <location>
        <begin position="72"/>
        <end position="237"/>
    </location>
</feature>
<reference evidence="16 17" key="1">
    <citation type="journal article" date="2019" name="Int. J. Syst. Evol. Microbiol.">
        <title>The Global Catalogue of Microorganisms (GCM) 10K type strain sequencing project: providing services to taxonomists for standard genome sequencing and annotation.</title>
        <authorList>
            <consortium name="The Broad Institute Genomics Platform"/>
            <consortium name="The Broad Institute Genome Sequencing Center for Infectious Disease"/>
            <person name="Wu L."/>
            <person name="Ma J."/>
        </authorList>
    </citation>
    <scope>NUCLEOTIDE SEQUENCE [LARGE SCALE GENOMIC DNA]</scope>
    <source>
        <strain evidence="16 17">JCM 14917</strain>
    </source>
</reference>
<comment type="catalytic activity">
    <reaction evidence="13 14">
        <text>2 cob(II)alamin + reduced [electron-transfer flavoprotein] + 2 ATP = 2 adenosylcob(III)alamin + 2 triphosphate + oxidized [electron-transfer flavoprotein] + 3 H(+)</text>
        <dbReference type="Rhea" id="RHEA:28671"/>
        <dbReference type="Rhea" id="RHEA-COMP:10685"/>
        <dbReference type="Rhea" id="RHEA-COMP:10686"/>
        <dbReference type="ChEBI" id="CHEBI:15378"/>
        <dbReference type="ChEBI" id="CHEBI:16304"/>
        <dbReference type="ChEBI" id="CHEBI:18036"/>
        <dbReference type="ChEBI" id="CHEBI:18408"/>
        <dbReference type="ChEBI" id="CHEBI:30616"/>
        <dbReference type="ChEBI" id="CHEBI:57692"/>
        <dbReference type="ChEBI" id="CHEBI:58307"/>
        <dbReference type="EC" id="2.5.1.17"/>
    </reaction>
</comment>
<evidence type="ECO:0000256" key="11">
    <source>
        <dbReference type="ARBA" id="ARBA00033354"/>
    </source>
</evidence>
<evidence type="ECO:0000256" key="14">
    <source>
        <dbReference type="RuleBase" id="RU366026"/>
    </source>
</evidence>
<evidence type="ECO:0000256" key="13">
    <source>
        <dbReference type="ARBA" id="ARBA00048692"/>
    </source>
</evidence>
<evidence type="ECO:0000256" key="12">
    <source>
        <dbReference type="ARBA" id="ARBA00048555"/>
    </source>
</evidence>
<proteinExistence type="inferred from homology"/>
<evidence type="ECO:0000256" key="5">
    <source>
        <dbReference type="ARBA" id="ARBA00022573"/>
    </source>
</evidence>
<evidence type="ECO:0000256" key="4">
    <source>
        <dbReference type="ARBA" id="ARBA00020963"/>
    </source>
</evidence>
<evidence type="ECO:0000256" key="3">
    <source>
        <dbReference type="ARBA" id="ARBA00012454"/>
    </source>
</evidence>